<comment type="caution">
    <text evidence="1">The sequence shown here is derived from an EMBL/GenBank/DDBJ whole genome shotgun (WGS) entry which is preliminary data.</text>
</comment>
<proteinExistence type="predicted"/>
<dbReference type="Gene3D" id="3.40.1260.10">
    <property type="entry name" value="DsrEFH-like"/>
    <property type="match status" value="1"/>
</dbReference>
<evidence type="ECO:0000313" key="1">
    <source>
        <dbReference type="EMBL" id="MPM80233.1"/>
    </source>
</evidence>
<protein>
    <recommendedName>
        <fullName evidence="2">DsrE/DsrF-like family protein</fullName>
    </recommendedName>
</protein>
<dbReference type="InterPro" id="IPR027396">
    <property type="entry name" value="DsrEFH-like"/>
</dbReference>
<dbReference type="SUPFAM" id="SSF75169">
    <property type="entry name" value="DsrEFH-like"/>
    <property type="match status" value="1"/>
</dbReference>
<dbReference type="AlphaFoldDB" id="A0A645CTI2"/>
<accession>A0A645CTI2</accession>
<organism evidence="1">
    <name type="scientific">bioreactor metagenome</name>
    <dbReference type="NCBI Taxonomy" id="1076179"/>
    <lineage>
        <taxon>unclassified sequences</taxon>
        <taxon>metagenomes</taxon>
        <taxon>ecological metagenomes</taxon>
    </lineage>
</organism>
<name>A0A645CTI2_9ZZZZ</name>
<dbReference type="EMBL" id="VSSQ01029915">
    <property type="protein sequence ID" value="MPM80233.1"/>
    <property type="molecule type" value="Genomic_DNA"/>
</dbReference>
<reference evidence="1" key="1">
    <citation type="submission" date="2019-08" db="EMBL/GenBank/DDBJ databases">
        <authorList>
            <person name="Kucharzyk K."/>
            <person name="Murdoch R.W."/>
            <person name="Higgins S."/>
            <person name="Loffler F."/>
        </authorList>
    </citation>
    <scope>NUCLEOTIDE SEQUENCE</scope>
</reference>
<sequence>MKLHVLLTVDQSDRIELLLNKFRNLRDYCDHEGHELVTEIVVMGNAVSYFRTLADDNVFLNLPADVALCNNALQAQHMEPVTYKNVRTVYAGIGEIVTKKQQGWVDYVV</sequence>
<evidence type="ECO:0008006" key="2">
    <source>
        <dbReference type="Google" id="ProtNLM"/>
    </source>
</evidence>
<gene>
    <name evidence="1" type="ORF">SDC9_127280</name>
</gene>